<dbReference type="InterPro" id="IPR057727">
    <property type="entry name" value="WCX_dom"/>
</dbReference>
<dbReference type="InterPro" id="IPR013196">
    <property type="entry name" value="HTH_11"/>
</dbReference>
<dbReference type="PANTHER" id="PTHR34580:SF1">
    <property type="entry name" value="PROTEIN PAFC"/>
    <property type="match status" value="1"/>
</dbReference>
<dbReference type="PROSITE" id="PS52050">
    <property type="entry name" value="WYL"/>
    <property type="match status" value="1"/>
</dbReference>
<proteinExistence type="predicted"/>
<dbReference type="InterPro" id="IPR028349">
    <property type="entry name" value="PafC-like"/>
</dbReference>
<dbReference type="InterPro" id="IPR026881">
    <property type="entry name" value="WYL_dom"/>
</dbReference>
<evidence type="ECO:0000259" key="1">
    <source>
        <dbReference type="Pfam" id="PF08279"/>
    </source>
</evidence>
<dbReference type="GO" id="GO:0003677">
    <property type="term" value="F:DNA binding"/>
    <property type="evidence" value="ECO:0007669"/>
    <property type="project" value="UniProtKB-KW"/>
</dbReference>
<dbReference type="Gene3D" id="1.10.10.10">
    <property type="entry name" value="Winged helix-like DNA-binding domain superfamily/Winged helix DNA-binding domain"/>
    <property type="match status" value="1"/>
</dbReference>
<dbReference type="RefSeq" id="WP_184661285.1">
    <property type="nucleotide sequence ID" value="NZ_CP031518.1"/>
</dbReference>
<dbReference type="InterPro" id="IPR051534">
    <property type="entry name" value="CBASS_pafABC_assoc_protein"/>
</dbReference>
<dbReference type="PIRSF" id="PIRSF016838">
    <property type="entry name" value="PafC"/>
    <property type="match status" value="1"/>
</dbReference>
<evidence type="ECO:0000259" key="2">
    <source>
        <dbReference type="Pfam" id="PF13280"/>
    </source>
</evidence>
<dbReference type="Pfam" id="PF25583">
    <property type="entry name" value="WCX"/>
    <property type="match status" value="1"/>
</dbReference>
<gene>
    <name evidence="4" type="ORF">HNP76_002639</name>
</gene>
<keyword evidence="5" id="KW-1185">Reference proteome</keyword>
<evidence type="ECO:0000313" key="4">
    <source>
        <dbReference type="EMBL" id="MBB5227241.1"/>
    </source>
</evidence>
<dbReference type="Pfam" id="PF13280">
    <property type="entry name" value="WYL"/>
    <property type="match status" value="1"/>
</dbReference>
<evidence type="ECO:0000313" key="5">
    <source>
        <dbReference type="Proteomes" id="UP000518887"/>
    </source>
</evidence>
<dbReference type="InterPro" id="IPR036388">
    <property type="entry name" value="WH-like_DNA-bd_sf"/>
</dbReference>
<accession>A0A7W8GBH4</accession>
<dbReference type="InterPro" id="IPR036390">
    <property type="entry name" value="WH_DNA-bd_sf"/>
</dbReference>
<feature type="domain" description="Helix-turn-helix type 11" evidence="1">
    <location>
        <begin position="9"/>
        <end position="56"/>
    </location>
</feature>
<keyword evidence="4" id="KW-0238">DNA-binding</keyword>
<evidence type="ECO:0000259" key="3">
    <source>
        <dbReference type="Pfam" id="PF25583"/>
    </source>
</evidence>
<dbReference type="SUPFAM" id="SSF46785">
    <property type="entry name" value="Winged helix' DNA-binding domain"/>
    <property type="match status" value="1"/>
</dbReference>
<dbReference type="AlphaFoldDB" id="A0A7W8GBH4"/>
<organism evidence="4 5">
    <name type="scientific">Treponema ruminis</name>
    <dbReference type="NCBI Taxonomy" id="744515"/>
    <lineage>
        <taxon>Bacteria</taxon>
        <taxon>Pseudomonadati</taxon>
        <taxon>Spirochaetota</taxon>
        <taxon>Spirochaetia</taxon>
        <taxon>Spirochaetales</taxon>
        <taxon>Treponemataceae</taxon>
        <taxon>Treponema</taxon>
    </lineage>
</organism>
<dbReference type="PANTHER" id="PTHR34580">
    <property type="match status" value="1"/>
</dbReference>
<comment type="caution">
    <text evidence="4">The sequence shown here is derived from an EMBL/GenBank/DDBJ whole genome shotgun (WGS) entry which is preliminary data.</text>
</comment>
<name>A0A7W8GBH4_9SPIR</name>
<dbReference type="EMBL" id="JACHFQ010000009">
    <property type="protein sequence ID" value="MBB5227241.1"/>
    <property type="molecule type" value="Genomic_DNA"/>
</dbReference>
<sequence length="310" mass="34881">MQIDQLFEFVYVLIDKKQVTAKEMAERFGVSTRTVYRWMEALSLSGVPLYSLKGRGGGIAISEKYALDKTVLSEEEKLAILSSVKALNALTSNAAVANSGVKALEKISGLSKSDSDWIEVDFDPWSSEGSEVSQIFGTLREGILKRKQITFDYYSGDGKIENRTVHPWKLVYKGQAWYLQGWCTARNSERFFKLTRMRKVQLTGRNADITKRLAGKTETEKTSYQKQKLPLLKIEAKVAPSKISYLLDTFICSQVIPLDDGSVMASFTVPDVGWIYEMLLAFGPDMKIISPKEVRDRVISLAEGVIKLYK</sequence>
<protein>
    <submittedName>
        <fullName evidence="4">Putative DNA-binding transcriptional regulator YafY</fullName>
    </submittedName>
</protein>
<dbReference type="Pfam" id="PF08279">
    <property type="entry name" value="HTH_11"/>
    <property type="match status" value="1"/>
</dbReference>
<feature type="domain" description="WYL" evidence="2">
    <location>
        <begin position="135"/>
        <end position="201"/>
    </location>
</feature>
<reference evidence="4 5" key="1">
    <citation type="submission" date="2020-08" db="EMBL/GenBank/DDBJ databases">
        <title>Genomic Encyclopedia of Type Strains, Phase IV (KMG-IV): sequencing the most valuable type-strain genomes for metagenomic binning, comparative biology and taxonomic classification.</title>
        <authorList>
            <person name="Goeker M."/>
        </authorList>
    </citation>
    <scope>NUCLEOTIDE SEQUENCE [LARGE SCALE GENOMIC DNA]</scope>
    <source>
        <strain evidence="4 5">DSM 103462</strain>
    </source>
</reference>
<feature type="domain" description="WCX" evidence="3">
    <location>
        <begin position="232"/>
        <end position="304"/>
    </location>
</feature>
<dbReference type="Proteomes" id="UP000518887">
    <property type="component" value="Unassembled WGS sequence"/>
</dbReference>